<reference evidence="2" key="1">
    <citation type="submission" date="2020-08" db="EMBL/GenBank/DDBJ databases">
        <title>Plant Genome Project.</title>
        <authorList>
            <person name="Zhang R.-G."/>
        </authorList>
    </citation>
    <scope>NUCLEOTIDE SEQUENCE</scope>
    <source>
        <strain evidence="2">WSP0</strain>
        <tissue evidence="2">Leaf</tissue>
    </source>
</reference>
<dbReference type="EMBL" id="JACTNZ010000003">
    <property type="protein sequence ID" value="KAG5558656.1"/>
    <property type="molecule type" value="Genomic_DNA"/>
</dbReference>
<sequence>MAAKASPNFTKQRSHPKVHMQNQNKQGIHPKGNMNNQKSKLVWVKKTTPIKARELGNEWLHRSATAKLSSTRPIMLIQDYLRDLGHAHVLYGSLNHPNGKKLRPILAHVLYGSTATASHFIYGTLRLFLKFRKNGREENDVEANLDLIEEVAESVGNMVGDEANILRPNADDLAGTNGGENNDHCMQLIALSGNNNVRTAIRDLRLAEHACSSMGRGTVSPMEIMGTDYLGNDEEIISKIMVTDEEEELRAALMAQQTP</sequence>
<evidence type="ECO:0000313" key="2">
    <source>
        <dbReference type="EMBL" id="KAG5558656.1"/>
    </source>
</evidence>
<protein>
    <submittedName>
        <fullName evidence="2">Uncharacterized protein</fullName>
    </submittedName>
</protein>
<feature type="region of interest" description="Disordered" evidence="1">
    <location>
        <begin position="1"/>
        <end position="36"/>
    </location>
</feature>
<dbReference type="Proteomes" id="UP000823749">
    <property type="component" value="Chromosome 3"/>
</dbReference>
<evidence type="ECO:0000256" key="1">
    <source>
        <dbReference type="SAM" id="MobiDB-lite"/>
    </source>
</evidence>
<name>A0AAV6L311_9ERIC</name>
<proteinExistence type="predicted"/>
<accession>A0AAV6L311</accession>
<evidence type="ECO:0000313" key="3">
    <source>
        <dbReference type="Proteomes" id="UP000823749"/>
    </source>
</evidence>
<keyword evidence="3" id="KW-1185">Reference proteome</keyword>
<organism evidence="2 3">
    <name type="scientific">Rhododendron griersonianum</name>
    <dbReference type="NCBI Taxonomy" id="479676"/>
    <lineage>
        <taxon>Eukaryota</taxon>
        <taxon>Viridiplantae</taxon>
        <taxon>Streptophyta</taxon>
        <taxon>Embryophyta</taxon>
        <taxon>Tracheophyta</taxon>
        <taxon>Spermatophyta</taxon>
        <taxon>Magnoliopsida</taxon>
        <taxon>eudicotyledons</taxon>
        <taxon>Gunneridae</taxon>
        <taxon>Pentapetalae</taxon>
        <taxon>asterids</taxon>
        <taxon>Ericales</taxon>
        <taxon>Ericaceae</taxon>
        <taxon>Ericoideae</taxon>
        <taxon>Rhodoreae</taxon>
        <taxon>Rhododendron</taxon>
    </lineage>
</organism>
<gene>
    <name evidence="2" type="ORF">RHGRI_008566</name>
</gene>
<dbReference type="AlphaFoldDB" id="A0AAV6L311"/>
<comment type="caution">
    <text evidence="2">The sequence shown here is derived from an EMBL/GenBank/DDBJ whole genome shotgun (WGS) entry which is preliminary data.</text>
</comment>